<dbReference type="OrthoDB" id="9798176at2"/>
<dbReference type="RefSeq" id="WP_130277451.1">
    <property type="nucleotide sequence ID" value="NZ_SGXG01000001.1"/>
</dbReference>
<dbReference type="GO" id="GO:0043571">
    <property type="term" value="P:maintenance of CRISPR repeat elements"/>
    <property type="evidence" value="ECO:0007669"/>
    <property type="project" value="UniProtKB-UniRule"/>
</dbReference>
<dbReference type="HAMAP" id="MF_01471">
    <property type="entry name" value="Cas2"/>
    <property type="match status" value="1"/>
</dbReference>
<name>A0A4Q7PGD1_9BACT</name>
<gene>
    <name evidence="9" type="primary">cas2</name>
    <name evidence="10" type="ORF">BC751_4474</name>
</gene>
<evidence type="ECO:0000313" key="10">
    <source>
        <dbReference type="EMBL" id="RZS98800.1"/>
    </source>
</evidence>
<dbReference type="Proteomes" id="UP000292209">
    <property type="component" value="Unassembled WGS sequence"/>
</dbReference>
<keyword evidence="5 9" id="KW-0255">Endonuclease</keyword>
<dbReference type="PANTHER" id="PTHR34405:SF3">
    <property type="entry name" value="CRISPR-ASSOCIATED ENDORIBONUCLEASE CAS2 3"/>
    <property type="match status" value="1"/>
</dbReference>
<evidence type="ECO:0000256" key="5">
    <source>
        <dbReference type="ARBA" id="ARBA00022759"/>
    </source>
</evidence>
<dbReference type="Gene3D" id="3.30.70.240">
    <property type="match status" value="1"/>
</dbReference>
<keyword evidence="4 9" id="KW-0479">Metal-binding</keyword>
<comment type="cofactor">
    <cofactor evidence="1 9">
        <name>Mg(2+)</name>
        <dbReference type="ChEBI" id="CHEBI:18420"/>
    </cofactor>
</comment>
<feature type="binding site" evidence="9">
    <location>
        <position position="8"/>
    </location>
    <ligand>
        <name>Mg(2+)</name>
        <dbReference type="ChEBI" id="CHEBI:18420"/>
        <note>catalytic</note>
    </ligand>
</feature>
<reference evidence="10 11" key="1">
    <citation type="submission" date="2019-02" db="EMBL/GenBank/DDBJ databases">
        <title>Genomic Encyclopedia of Archaeal and Bacterial Type Strains, Phase II (KMG-II): from individual species to whole genera.</title>
        <authorList>
            <person name="Goeker M."/>
        </authorList>
    </citation>
    <scope>NUCLEOTIDE SEQUENCE [LARGE SCALE GENOMIC DNA]</scope>
    <source>
        <strain evidence="10 11">DSM 21411</strain>
    </source>
</reference>
<proteinExistence type="inferred from homology"/>
<keyword evidence="3 9" id="KW-0540">Nuclease</keyword>
<keyword evidence="7 9" id="KW-0460">Magnesium</keyword>
<dbReference type="GO" id="GO:0046872">
    <property type="term" value="F:metal ion binding"/>
    <property type="evidence" value="ECO:0007669"/>
    <property type="project" value="UniProtKB-UniRule"/>
</dbReference>
<dbReference type="EC" id="3.1.-.-" evidence="9"/>
<dbReference type="EMBL" id="SGXG01000001">
    <property type="protein sequence ID" value="RZS98800.1"/>
    <property type="molecule type" value="Genomic_DNA"/>
</dbReference>
<keyword evidence="6 9" id="KW-0378">Hydrolase</keyword>
<evidence type="ECO:0000256" key="3">
    <source>
        <dbReference type="ARBA" id="ARBA00022722"/>
    </source>
</evidence>
<dbReference type="NCBIfam" id="TIGR01573">
    <property type="entry name" value="cas2"/>
    <property type="match status" value="1"/>
</dbReference>
<evidence type="ECO:0000256" key="4">
    <source>
        <dbReference type="ARBA" id="ARBA00022723"/>
    </source>
</evidence>
<evidence type="ECO:0000256" key="2">
    <source>
        <dbReference type="ARBA" id="ARBA00009959"/>
    </source>
</evidence>
<comment type="function">
    <text evidence="9">CRISPR (clustered regularly interspaced short palindromic repeat), is an adaptive immune system that provides protection against mobile genetic elements (viruses, transposable elements and conjugative plasmids). CRISPR clusters contain sequences complementary to antecedent mobile elements and target invading nucleic acids. CRISPR clusters are transcribed and processed into CRISPR RNA (crRNA). Functions as a ssRNA-specific endoribonuclease. Involved in the integration of spacer DNA into the CRISPR cassette.</text>
</comment>
<evidence type="ECO:0000256" key="7">
    <source>
        <dbReference type="ARBA" id="ARBA00022842"/>
    </source>
</evidence>
<comment type="similarity">
    <text evidence="2 9">Belongs to the CRISPR-associated endoribonuclease Cas2 protein family.</text>
</comment>
<dbReference type="SUPFAM" id="SSF143430">
    <property type="entry name" value="TTP0101/SSO1404-like"/>
    <property type="match status" value="1"/>
</dbReference>
<organism evidence="10 11">
    <name type="scientific">Cecembia calidifontis</name>
    <dbReference type="NCBI Taxonomy" id="1187080"/>
    <lineage>
        <taxon>Bacteria</taxon>
        <taxon>Pseudomonadati</taxon>
        <taxon>Bacteroidota</taxon>
        <taxon>Cytophagia</taxon>
        <taxon>Cytophagales</taxon>
        <taxon>Cyclobacteriaceae</taxon>
        <taxon>Cecembia</taxon>
    </lineage>
</organism>
<keyword evidence="8 9" id="KW-0051">Antiviral defense</keyword>
<evidence type="ECO:0000256" key="8">
    <source>
        <dbReference type="ARBA" id="ARBA00023118"/>
    </source>
</evidence>
<dbReference type="AlphaFoldDB" id="A0A4Q7PGD1"/>
<sequence>MIVWVMYDIEKDRSRTKAAKICQQTGLYRVQYSVFLGVLEKNQFDSLHLQLEELIDEEKDSIYMFPMSKDELKETVLLGQAFDKDFVTDEVRSLFF</sequence>
<evidence type="ECO:0000313" key="11">
    <source>
        <dbReference type="Proteomes" id="UP000292209"/>
    </source>
</evidence>
<evidence type="ECO:0000256" key="6">
    <source>
        <dbReference type="ARBA" id="ARBA00022801"/>
    </source>
</evidence>
<evidence type="ECO:0000256" key="1">
    <source>
        <dbReference type="ARBA" id="ARBA00001946"/>
    </source>
</evidence>
<protein>
    <recommendedName>
        <fullName evidence="9">CRISPR-associated endoribonuclease Cas2</fullName>
        <ecNumber evidence="9">3.1.-.-</ecNumber>
    </recommendedName>
</protein>
<dbReference type="InterPro" id="IPR021127">
    <property type="entry name" value="CRISPR_associated_Cas2"/>
</dbReference>
<comment type="caution">
    <text evidence="10">The sequence shown here is derived from an EMBL/GenBank/DDBJ whole genome shotgun (WGS) entry which is preliminary data.</text>
</comment>
<accession>A0A4Q7PGD1</accession>
<dbReference type="GO" id="GO:0016787">
    <property type="term" value="F:hydrolase activity"/>
    <property type="evidence" value="ECO:0007669"/>
    <property type="project" value="UniProtKB-KW"/>
</dbReference>
<dbReference type="InterPro" id="IPR019199">
    <property type="entry name" value="Virulence_VapD/CRISPR_Cas2"/>
</dbReference>
<dbReference type="Pfam" id="PF09827">
    <property type="entry name" value="CRISPR_Cas2"/>
    <property type="match status" value="1"/>
</dbReference>
<evidence type="ECO:0000256" key="9">
    <source>
        <dbReference type="HAMAP-Rule" id="MF_01471"/>
    </source>
</evidence>
<keyword evidence="11" id="KW-1185">Reference proteome</keyword>
<dbReference type="CDD" id="cd09725">
    <property type="entry name" value="Cas2_I_II_III"/>
    <property type="match status" value="1"/>
</dbReference>
<dbReference type="GO" id="GO:0004521">
    <property type="term" value="F:RNA endonuclease activity"/>
    <property type="evidence" value="ECO:0007669"/>
    <property type="project" value="InterPro"/>
</dbReference>
<comment type="subunit">
    <text evidence="9">Homodimer, forms a heterotetramer with a Cas1 homodimer.</text>
</comment>
<dbReference type="GO" id="GO:0051607">
    <property type="term" value="P:defense response to virus"/>
    <property type="evidence" value="ECO:0007669"/>
    <property type="project" value="UniProtKB-UniRule"/>
</dbReference>
<dbReference type="PANTHER" id="PTHR34405">
    <property type="entry name" value="CRISPR-ASSOCIATED ENDORIBONUCLEASE CAS2"/>
    <property type="match status" value="1"/>
</dbReference>